<comment type="caution">
    <text evidence="3">The sequence shown here is derived from an EMBL/GenBank/DDBJ whole genome shotgun (WGS) entry which is preliminary data.</text>
</comment>
<evidence type="ECO:0000256" key="2">
    <source>
        <dbReference type="SAM" id="SignalP"/>
    </source>
</evidence>
<name>A0A8H4RQC8_9HELO</name>
<feature type="compositionally biased region" description="Basic and acidic residues" evidence="1">
    <location>
        <begin position="243"/>
        <end position="254"/>
    </location>
</feature>
<dbReference type="EMBL" id="JAAMPI010000295">
    <property type="protein sequence ID" value="KAF4633040.1"/>
    <property type="molecule type" value="Genomic_DNA"/>
</dbReference>
<feature type="chain" id="PRO_5034881161" evidence="2">
    <location>
        <begin position="20"/>
        <end position="546"/>
    </location>
</feature>
<feature type="signal peptide" evidence="2">
    <location>
        <begin position="1"/>
        <end position="19"/>
    </location>
</feature>
<evidence type="ECO:0000313" key="4">
    <source>
        <dbReference type="Proteomes" id="UP000566819"/>
    </source>
</evidence>
<sequence length="546" mass="54637">MKFSAAQTLFLLGPIVVNAGPLRAIRSPLVSSSTADVVETQAEYDQETTNLMSEGSCRAYLSTKMDLSLCVPKCRAAPPDNSSTAVLSSTSCVWTSNGMDADVFTDPTMNQYHIGECECNIPLLDTVMGDVVMSLPAIGEIACSVLFNSFDKIIEVGLLVLPGEGEVIDASLEAGINAAKTILENGQRASEFAQWFNPCGPKVPGAHDYGADITNIFNNYTSIPDTRVKGNGCKKACPAVAKPETEPDTKKPDPVKASVPVKASIPVKATDPVKVTDPIKTDPVKATEKPTKPITTIRESSVHPTTAPTKSASEEPAKSATRTKTTVQSSAAITVAAATSSGDDSGSAATTAAVASSVDDSAATTAVAASSANPTSIAAATSSLDDSSSAAATSIAAATSLVPAVSSGAATSLAIDATSSADESSAAATTIAAATSSVDNSSSAAATSIAAATSSSDDSSSPTTNAAATGSVDDSSLAAATSVAAATSSVPDLSSAAPTTLATSTISATSSTTSPATTAAPTNAEILGCKLTDFACLKSVLSTMSL</sequence>
<evidence type="ECO:0000313" key="3">
    <source>
        <dbReference type="EMBL" id="KAF4633040.1"/>
    </source>
</evidence>
<protein>
    <submittedName>
        <fullName evidence="3">Uncharacterized protein</fullName>
    </submittedName>
</protein>
<proteinExistence type="predicted"/>
<dbReference type="OrthoDB" id="3533922at2759"/>
<dbReference type="AlphaFoldDB" id="A0A8H4RQC8"/>
<feature type="compositionally biased region" description="Basic and acidic residues" evidence="1">
    <location>
        <begin position="277"/>
        <end position="291"/>
    </location>
</feature>
<evidence type="ECO:0000256" key="1">
    <source>
        <dbReference type="SAM" id="MobiDB-lite"/>
    </source>
</evidence>
<accession>A0A8H4RQC8</accession>
<feature type="compositionally biased region" description="Polar residues" evidence="1">
    <location>
        <begin position="293"/>
        <end position="311"/>
    </location>
</feature>
<feature type="region of interest" description="Disordered" evidence="1">
    <location>
        <begin position="237"/>
        <end position="257"/>
    </location>
</feature>
<keyword evidence="4" id="KW-1185">Reference proteome</keyword>
<organism evidence="3 4">
    <name type="scientific">Cudoniella acicularis</name>
    <dbReference type="NCBI Taxonomy" id="354080"/>
    <lineage>
        <taxon>Eukaryota</taxon>
        <taxon>Fungi</taxon>
        <taxon>Dikarya</taxon>
        <taxon>Ascomycota</taxon>
        <taxon>Pezizomycotina</taxon>
        <taxon>Leotiomycetes</taxon>
        <taxon>Helotiales</taxon>
        <taxon>Tricladiaceae</taxon>
        <taxon>Cudoniella</taxon>
    </lineage>
</organism>
<keyword evidence="2" id="KW-0732">Signal</keyword>
<dbReference type="Proteomes" id="UP000566819">
    <property type="component" value="Unassembled WGS sequence"/>
</dbReference>
<feature type="region of interest" description="Disordered" evidence="1">
    <location>
        <begin position="452"/>
        <end position="471"/>
    </location>
</feature>
<gene>
    <name evidence="3" type="ORF">G7Y89_g5084</name>
</gene>
<feature type="region of interest" description="Disordered" evidence="1">
    <location>
        <begin position="274"/>
        <end position="329"/>
    </location>
</feature>
<reference evidence="3 4" key="1">
    <citation type="submission" date="2020-03" db="EMBL/GenBank/DDBJ databases">
        <title>Draft Genome Sequence of Cudoniella acicularis.</title>
        <authorList>
            <person name="Buettner E."/>
            <person name="Kellner H."/>
        </authorList>
    </citation>
    <scope>NUCLEOTIDE SEQUENCE [LARGE SCALE GENOMIC DNA]</scope>
    <source>
        <strain evidence="3 4">DSM 108380</strain>
    </source>
</reference>